<organism evidence="1 2">
    <name type="scientific">Amycolatopsis lexingtonensis</name>
    <dbReference type="NCBI Taxonomy" id="218822"/>
    <lineage>
        <taxon>Bacteria</taxon>
        <taxon>Bacillati</taxon>
        <taxon>Actinomycetota</taxon>
        <taxon>Actinomycetes</taxon>
        <taxon>Pseudonocardiales</taxon>
        <taxon>Pseudonocardiaceae</taxon>
        <taxon>Amycolatopsis</taxon>
    </lineage>
</organism>
<protein>
    <submittedName>
        <fullName evidence="1">Uncharacterized protein</fullName>
    </submittedName>
</protein>
<gene>
    <name evidence="1" type="ORF">H4696_005576</name>
</gene>
<name>A0ABR9I5P6_9PSEU</name>
<reference evidence="1 2" key="1">
    <citation type="submission" date="2020-10" db="EMBL/GenBank/DDBJ databases">
        <title>Sequencing the genomes of 1000 actinobacteria strains.</title>
        <authorList>
            <person name="Klenk H.-P."/>
        </authorList>
    </citation>
    <scope>NUCLEOTIDE SEQUENCE [LARGE SCALE GENOMIC DNA]</scope>
    <source>
        <strain evidence="1 2">DSM 44653</strain>
    </source>
</reference>
<dbReference type="Proteomes" id="UP000631670">
    <property type="component" value="Unassembled WGS sequence"/>
</dbReference>
<dbReference type="EMBL" id="JADBEG010000001">
    <property type="protein sequence ID" value="MBE1498476.1"/>
    <property type="molecule type" value="Genomic_DNA"/>
</dbReference>
<comment type="caution">
    <text evidence="1">The sequence shown here is derived from an EMBL/GenBank/DDBJ whole genome shotgun (WGS) entry which is preliminary data.</text>
</comment>
<dbReference type="Pfam" id="PF18616">
    <property type="entry name" value="CdiI_3"/>
    <property type="match status" value="1"/>
</dbReference>
<sequence>MVDLSLSLEQLEGHAWGAPPADATRLVRTAHELRRKPVGDLGAEDLRLLLLQQVSVELLVPLALDLLERKPLTEGDFCPGDLLKVPPAHWRLHTGDRPAADRRVG</sequence>
<dbReference type="CDD" id="cd20691">
    <property type="entry name" value="CdiI_EC536-like"/>
    <property type="match status" value="1"/>
</dbReference>
<dbReference type="InterPro" id="IPR040547">
    <property type="entry name" value="CdiI"/>
</dbReference>
<dbReference type="RefSeq" id="WP_086859178.1">
    <property type="nucleotide sequence ID" value="NZ_JADBEG010000001.1"/>
</dbReference>
<accession>A0ABR9I5P6</accession>
<keyword evidence="2" id="KW-1185">Reference proteome</keyword>
<evidence type="ECO:0000313" key="1">
    <source>
        <dbReference type="EMBL" id="MBE1498476.1"/>
    </source>
</evidence>
<evidence type="ECO:0000313" key="2">
    <source>
        <dbReference type="Proteomes" id="UP000631670"/>
    </source>
</evidence>
<proteinExistence type="predicted"/>